<feature type="transmembrane region" description="Helical" evidence="1">
    <location>
        <begin position="257"/>
        <end position="275"/>
    </location>
</feature>
<sequence length="375" mass="42344">MTLAYIVYFGLIISLALVWQLPRWYATTSGGFSQSGANIASLITVVLVTVVIGFRYAVGGDFFGYIDYYTYTTMYDTPSTVYFEPGFLYLIQFLKLFSFPPQAIIAATTCVQCILLVAWLRKRVDLAALVIFYIFSTLLIFEVNSTIRQGVAFFAILVALDAINRRNLFLFGAMIFLAFLFHRSAIVFFPIGLMLWRVSLPPVSLQLGGLMLAYFMTQLFSDQVIFLFSYLAPMLDYTSYGRTSRSDLLLTGGYDSYGIAAFFWMIVDIILILFSRRTAARWADQGYARYHYLFLVAAILTPVNTSWGFIPFARALFYFNGMRAICLAFLTADLLSRRSLRDASFAAALLVMFTAWLVVGIARGAAWASPYQFAF</sequence>
<dbReference type="InterPro" id="IPR049458">
    <property type="entry name" value="EpsG-like"/>
</dbReference>
<feature type="transmembrane region" description="Helical" evidence="1">
    <location>
        <begin position="99"/>
        <end position="119"/>
    </location>
</feature>
<comment type="caution">
    <text evidence="2">The sequence shown here is derived from an EMBL/GenBank/DDBJ whole genome shotgun (WGS) entry which is preliminary data.</text>
</comment>
<evidence type="ECO:0000313" key="3">
    <source>
        <dbReference type="Proteomes" id="UP000575241"/>
    </source>
</evidence>
<dbReference type="Pfam" id="PF14897">
    <property type="entry name" value="EpsG"/>
    <property type="match status" value="1"/>
</dbReference>
<evidence type="ECO:0008006" key="4">
    <source>
        <dbReference type="Google" id="ProtNLM"/>
    </source>
</evidence>
<keyword evidence="1" id="KW-0472">Membrane</keyword>
<dbReference type="EMBL" id="JACHLN010000002">
    <property type="protein sequence ID" value="MBB4839784.1"/>
    <property type="molecule type" value="Genomic_DNA"/>
</dbReference>
<feature type="transmembrane region" description="Helical" evidence="1">
    <location>
        <begin position="287"/>
        <end position="310"/>
    </location>
</feature>
<dbReference type="Proteomes" id="UP000575241">
    <property type="component" value="Unassembled WGS sequence"/>
</dbReference>
<keyword evidence="1" id="KW-1133">Transmembrane helix</keyword>
<gene>
    <name evidence="2" type="ORF">HNP52_002853</name>
</gene>
<feature type="transmembrane region" description="Helical" evidence="1">
    <location>
        <begin position="6"/>
        <end position="25"/>
    </location>
</feature>
<feature type="transmembrane region" description="Helical" evidence="1">
    <location>
        <begin position="207"/>
        <end position="232"/>
    </location>
</feature>
<accession>A0A7W7K2G8</accession>
<dbReference type="AlphaFoldDB" id="A0A7W7K2G8"/>
<feature type="transmembrane region" description="Helical" evidence="1">
    <location>
        <begin position="126"/>
        <end position="147"/>
    </location>
</feature>
<reference evidence="2 3" key="1">
    <citation type="submission" date="2020-08" db="EMBL/GenBank/DDBJ databases">
        <title>Functional genomics of gut bacteria from endangered species of beetles.</title>
        <authorList>
            <person name="Carlos-Shanley C."/>
        </authorList>
    </citation>
    <scope>NUCLEOTIDE SEQUENCE [LARGE SCALE GENOMIC DNA]</scope>
    <source>
        <strain evidence="2 3">S00224</strain>
    </source>
</reference>
<evidence type="ECO:0000313" key="2">
    <source>
        <dbReference type="EMBL" id="MBB4839784.1"/>
    </source>
</evidence>
<keyword evidence="3" id="KW-1185">Reference proteome</keyword>
<evidence type="ECO:0000256" key="1">
    <source>
        <dbReference type="SAM" id="Phobius"/>
    </source>
</evidence>
<feature type="transmembrane region" description="Helical" evidence="1">
    <location>
        <begin position="347"/>
        <end position="368"/>
    </location>
</feature>
<keyword evidence="1" id="KW-0812">Transmembrane</keyword>
<feature type="transmembrane region" description="Helical" evidence="1">
    <location>
        <begin position="167"/>
        <end position="195"/>
    </location>
</feature>
<feature type="transmembrane region" description="Helical" evidence="1">
    <location>
        <begin position="316"/>
        <end position="335"/>
    </location>
</feature>
<protein>
    <recommendedName>
        <fullName evidence="4">EpsG family protein</fullName>
    </recommendedName>
</protein>
<organism evidence="2 3">
    <name type="scientific">Sphingomonas kyeonggiensis</name>
    <dbReference type="NCBI Taxonomy" id="1268553"/>
    <lineage>
        <taxon>Bacteria</taxon>
        <taxon>Pseudomonadati</taxon>
        <taxon>Pseudomonadota</taxon>
        <taxon>Alphaproteobacteria</taxon>
        <taxon>Sphingomonadales</taxon>
        <taxon>Sphingomonadaceae</taxon>
        <taxon>Sphingomonas</taxon>
    </lineage>
</organism>
<name>A0A7W7K2G8_9SPHN</name>
<feature type="transmembrane region" description="Helical" evidence="1">
    <location>
        <begin position="37"/>
        <end position="58"/>
    </location>
</feature>
<proteinExistence type="predicted"/>
<dbReference type="RefSeq" id="WP_184168166.1">
    <property type="nucleotide sequence ID" value="NZ_JACHLN010000002.1"/>
</dbReference>